<accession>A0A447TDP5</accession>
<protein>
    <submittedName>
        <fullName evidence="1">Uncharacterized protein</fullName>
    </submittedName>
</protein>
<organism evidence="1 2">
    <name type="scientific">Chromobacterium violaceum</name>
    <dbReference type="NCBI Taxonomy" id="536"/>
    <lineage>
        <taxon>Bacteria</taxon>
        <taxon>Pseudomonadati</taxon>
        <taxon>Pseudomonadota</taxon>
        <taxon>Betaproteobacteria</taxon>
        <taxon>Neisseriales</taxon>
        <taxon>Chromobacteriaceae</taxon>
        <taxon>Chromobacterium</taxon>
    </lineage>
</organism>
<dbReference type="AlphaFoldDB" id="A0A447TDP5"/>
<evidence type="ECO:0000313" key="2">
    <source>
        <dbReference type="Proteomes" id="UP000275777"/>
    </source>
</evidence>
<dbReference type="EMBL" id="LR134182">
    <property type="protein sequence ID" value="VEB42951.1"/>
    <property type="molecule type" value="Genomic_DNA"/>
</dbReference>
<evidence type="ECO:0000313" key="1">
    <source>
        <dbReference type="EMBL" id="VEB42951.1"/>
    </source>
</evidence>
<name>A0A447TDP5_CHRVL</name>
<sequence>MQSNCNTAHAPCVHAANCHHHRAGFDARGPVVAEVALRRYKDGTLEFVRFGDVSSLDLTQARFAA</sequence>
<gene>
    <name evidence="1" type="ORF">NCTC9695_03405</name>
</gene>
<dbReference type="Proteomes" id="UP000275777">
    <property type="component" value="Chromosome"/>
</dbReference>
<reference evidence="1 2" key="1">
    <citation type="submission" date="2018-12" db="EMBL/GenBank/DDBJ databases">
        <authorList>
            <consortium name="Pathogen Informatics"/>
        </authorList>
    </citation>
    <scope>NUCLEOTIDE SEQUENCE [LARGE SCALE GENOMIC DNA]</scope>
    <source>
        <strain evidence="1 2">NCTC9695</strain>
    </source>
</reference>
<proteinExistence type="predicted"/>